<reference evidence="2 3" key="1">
    <citation type="submission" date="2018-06" db="EMBL/GenBank/DDBJ databases">
        <title>Mucibacter soli gen. nov., sp. nov., a new member of the family Chitinophagaceae producing mucin.</title>
        <authorList>
            <person name="Kim M.-K."/>
            <person name="Park S."/>
            <person name="Kim T.-S."/>
            <person name="Joung Y."/>
            <person name="Han J.-H."/>
            <person name="Kim S.B."/>
        </authorList>
    </citation>
    <scope>NUCLEOTIDE SEQUENCE [LARGE SCALE GENOMIC DNA]</scope>
    <source>
        <strain evidence="2 3">R1-15</strain>
    </source>
</reference>
<dbReference type="Proteomes" id="UP000248745">
    <property type="component" value="Unassembled WGS sequence"/>
</dbReference>
<keyword evidence="1" id="KW-0812">Transmembrane</keyword>
<keyword evidence="1" id="KW-1133">Transmembrane helix</keyword>
<feature type="transmembrane region" description="Helical" evidence="1">
    <location>
        <begin position="12"/>
        <end position="30"/>
    </location>
</feature>
<evidence type="ECO:0000313" key="3">
    <source>
        <dbReference type="Proteomes" id="UP000248745"/>
    </source>
</evidence>
<evidence type="ECO:0000313" key="2">
    <source>
        <dbReference type="EMBL" id="PZF74282.1"/>
    </source>
</evidence>
<dbReference type="RefSeq" id="WP_110997698.1">
    <property type="nucleotide sequence ID" value="NZ_QKTW01000006.1"/>
</dbReference>
<feature type="transmembrane region" description="Helical" evidence="1">
    <location>
        <begin position="36"/>
        <end position="55"/>
    </location>
</feature>
<organism evidence="2 3">
    <name type="scientific">Taibaiella soli</name>
    <dbReference type="NCBI Taxonomy" id="1649169"/>
    <lineage>
        <taxon>Bacteria</taxon>
        <taxon>Pseudomonadati</taxon>
        <taxon>Bacteroidota</taxon>
        <taxon>Chitinophagia</taxon>
        <taxon>Chitinophagales</taxon>
        <taxon>Chitinophagaceae</taxon>
        <taxon>Taibaiella</taxon>
    </lineage>
</organism>
<evidence type="ECO:0000256" key="1">
    <source>
        <dbReference type="SAM" id="Phobius"/>
    </source>
</evidence>
<dbReference type="AlphaFoldDB" id="A0A2W2AL27"/>
<proteinExistence type="predicted"/>
<accession>A0A2W2AL27</accession>
<gene>
    <name evidence="2" type="ORF">DN068_04545</name>
</gene>
<feature type="transmembrane region" description="Helical" evidence="1">
    <location>
        <begin position="98"/>
        <end position="124"/>
    </location>
</feature>
<comment type="caution">
    <text evidence="2">The sequence shown here is derived from an EMBL/GenBank/DDBJ whole genome shotgun (WGS) entry which is preliminary data.</text>
</comment>
<feature type="transmembrane region" description="Helical" evidence="1">
    <location>
        <begin position="67"/>
        <end position="92"/>
    </location>
</feature>
<dbReference type="EMBL" id="QKTW01000006">
    <property type="protein sequence ID" value="PZF74282.1"/>
    <property type="molecule type" value="Genomic_DNA"/>
</dbReference>
<sequence length="150" mass="17287">MITKQFYKLKLIGLAVQSFLVLIILTAFFTDRKAGFVLILLFALQLISFGVHWANRDQYTPFIGRKIYTWLLRSLQIILVLSLLCFIAGFIVPKAGPIFFVPLITTLISGIYWLLLLPLCYYVLSVVEVIYYRTTLEKEFPAQDISRKDA</sequence>
<protein>
    <submittedName>
        <fullName evidence="2">Uncharacterized protein</fullName>
    </submittedName>
</protein>
<name>A0A2W2AL27_9BACT</name>
<keyword evidence="3" id="KW-1185">Reference proteome</keyword>
<keyword evidence="1" id="KW-0472">Membrane</keyword>